<dbReference type="RefSeq" id="WP_073232833.1">
    <property type="nucleotide sequence ID" value="NZ_FQUQ01000004.1"/>
</dbReference>
<feature type="domain" description="DUF3857" evidence="2">
    <location>
        <begin position="54"/>
        <end position="213"/>
    </location>
</feature>
<feature type="signal peptide" evidence="1">
    <location>
        <begin position="1"/>
        <end position="22"/>
    </location>
</feature>
<dbReference type="Proteomes" id="UP000184287">
    <property type="component" value="Unassembled WGS sequence"/>
</dbReference>
<name>A0A1M5G7P1_9SPHI</name>
<dbReference type="InterPro" id="IPR024618">
    <property type="entry name" value="DUF3857"/>
</dbReference>
<accession>A0A1M5G7P1</accession>
<reference evidence="4" key="1">
    <citation type="submission" date="2016-11" db="EMBL/GenBank/DDBJ databases">
        <authorList>
            <person name="Varghese N."/>
            <person name="Submissions S."/>
        </authorList>
    </citation>
    <scope>NUCLEOTIDE SEQUENCE [LARGE SCALE GENOMIC DNA]</scope>
    <source>
        <strain evidence="4">DSM 16990</strain>
    </source>
</reference>
<dbReference type="Gene3D" id="2.60.120.1130">
    <property type="match status" value="1"/>
</dbReference>
<evidence type="ECO:0000256" key="1">
    <source>
        <dbReference type="SAM" id="SignalP"/>
    </source>
</evidence>
<gene>
    <name evidence="3" type="ORF">SAMN04488522_10494</name>
</gene>
<keyword evidence="4" id="KW-1185">Reference proteome</keyword>
<dbReference type="EMBL" id="FQUQ01000004">
    <property type="protein sequence ID" value="SHF99708.1"/>
    <property type="molecule type" value="Genomic_DNA"/>
</dbReference>
<dbReference type="SUPFAM" id="SSF54001">
    <property type="entry name" value="Cysteine proteinases"/>
    <property type="match status" value="1"/>
</dbReference>
<sequence length="632" mass="70871">MKKKLLLSVLLSITGVCGYAQGEYDVSKIPANLIENAAVVIRNEEMTYEVKGLGSARQDYKTAVTILNKKGEGASNMYEHYDKFSNVYNLKATLYDAKGIRIKEYRSSDFKDRSAVSGGTLYSDSRIKFLEFLYASFPYTIEYSYSVDYSGILNYPSWNPASSWAMAVEQSSYTFKIPRSFSFKQLNSKGLKPDSTSIKDVMQYRWSCAAVPALVHEPLSTGLKEVNPWVMLAPDQFEYDNSKANIENWKNLGSWLYQLSSGSQTLPPPAKLKVQELIKGAKSPKEKIKVLYRHLQENTRYVGVQLGIGGYTPIVAEKVSAVNYGDCKGLSNYMKAMLQEAGIKSDLVVIGNGLPSLNRKYASMNQANHMILCVPMEKDTTWLECTSNYDPTGFIGNDNSGRTVLLVTEDGGKLVETPVLSANSNYLKRSTKVNLNEEGNADIQIDTKYANAQYEDRIGLMLIEPVTQHKSIMNSLGVPNMEISSLKYTQPDKDIPLLNESITLKSSGLLTGGGGKLFIMLNLLNRQENNLIPIEKRKTSFAVKYGYLDEDEIIYTIPKGFKVEFVPKDIVIDSEFGKYTAKVVAKDNTLIYTRSKTIINKQYPAEKYNDYVAFQKKLHQADKQKSILAKIE</sequence>
<dbReference type="InterPro" id="IPR038765">
    <property type="entry name" value="Papain-like_cys_pep_sf"/>
</dbReference>
<feature type="chain" id="PRO_5012883656" evidence="1">
    <location>
        <begin position="23"/>
        <end position="632"/>
    </location>
</feature>
<keyword evidence="1" id="KW-0732">Signal</keyword>
<dbReference type="Gene3D" id="2.60.40.3140">
    <property type="match status" value="1"/>
</dbReference>
<dbReference type="AlphaFoldDB" id="A0A1M5G7P1"/>
<organism evidence="3 4">
    <name type="scientific">Pedobacter caeni</name>
    <dbReference type="NCBI Taxonomy" id="288992"/>
    <lineage>
        <taxon>Bacteria</taxon>
        <taxon>Pseudomonadati</taxon>
        <taxon>Bacteroidota</taxon>
        <taxon>Sphingobacteriia</taxon>
        <taxon>Sphingobacteriales</taxon>
        <taxon>Sphingobacteriaceae</taxon>
        <taxon>Pedobacter</taxon>
    </lineage>
</organism>
<evidence type="ECO:0000313" key="3">
    <source>
        <dbReference type="EMBL" id="SHF99708.1"/>
    </source>
</evidence>
<dbReference type="Gene3D" id="3.10.620.30">
    <property type="match status" value="1"/>
</dbReference>
<proteinExistence type="predicted"/>
<dbReference type="OrthoDB" id="8595007at2"/>
<dbReference type="STRING" id="288992.SAMN04488522_10494"/>
<evidence type="ECO:0000259" key="2">
    <source>
        <dbReference type="Pfam" id="PF12969"/>
    </source>
</evidence>
<protein>
    <submittedName>
        <fullName evidence="3">Transglutaminase-like superfamily protein</fullName>
    </submittedName>
</protein>
<dbReference type="Pfam" id="PF12969">
    <property type="entry name" value="DUF3857"/>
    <property type="match status" value="1"/>
</dbReference>
<evidence type="ECO:0000313" key="4">
    <source>
        <dbReference type="Proteomes" id="UP000184287"/>
    </source>
</evidence>